<keyword evidence="3" id="KW-0288">FMN</keyword>
<gene>
    <name evidence="6" type="ORF">GCM10008932_12490</name>
</gene>
<dbReference type="EMBL" id="BAAACW010000075">
    <property type="protein sequence ID" value="GAA0361389.1"/>
    <property type="molecule type" value="Genomic_DNA"/>
</dbReference>
<evidence type="ECO:0000256" key="1">
    <source>
        <dbReference type="ARBA" id="ARBA00001917"/>
    </source>
</evidence>
<dbReference type="RefSeq" id="WP_343754815.1">
    <property type="nucleotide sequence ID" value="NZ_BAAACW010000075.1"/>
</dbReference>
<reference evidence="7" key="1">
    <citation type="journal article" date="2019" name="Int. J. Syst. Evol. Microbiol.">
        <title>The Global Catalogue of Microorganisms (GCM) 10K type strain sequencing project: providing services to taxonomists for standard genome sequencing and annotation.</title>
        <authorList>
            <consortium name="The Broad Institute Genomics Platform"/>
            <consortium name="The Broad Institute Genome Sequencing Center for Infectious Disease"/>
            <person name="Wu L."/>
            <person name="Ma J."/>
        </authorList>
    </citation>
    <scope>NUCLEOTIDE SEQUENCE [LARGE SCALE GENOMIC DNA]</scope>
    <source>
        <strain evidence="7">JCM 12662</strain>
    </source>
</reference>
<dbReference type="Proteomes" id="UP001501166">
    <property type="component" value="Unassembled WGS sequence"/>
</dbReference>
<evidence type="ECO:0000256" key="3">
    <source>
        <dbReference type="ARBA" id="ARBA00022643"/>
    </source>
</evidence>
<dbReference type="PANTHER" id="PTHR33798">
    <property type="entry name" value="FLAVOPROTEIN OXYGENASE"/>
    <property type="match status" value="1"/>
</dbReference>
<dbReference type="Gene3D" id="2.30.110.10">
    <property type="entry name" value="Electron Transport, Fmn-binding Protein, Chain A"/>
    <property type="match status" value="1"/>
</dbReference>
<comment type="caution">
    <text evidence="6">The sequence shown here is derived from an EMBL/GenBank/DDBJ whole genome shotgun (WGS) entry which is preliminary data.</text>
</comment>
<evidence type="ECO:0000256" key="2">
    <source>
        <dbReference type="ARBA" id="ARBA00022630"/>
    </source>
</evidence>
<evidence type="ECO:0000259" key="5">
    <source>
        <dbReference type="SMART" id="SM00903"/>
    </source>
</evidence>
<dbReference type="InterPro" id="IPR012349">
    <property type="entry name" value="Split_barrel_FMN-bd"/>
</dbReference>
<accession>A0ABP3H3N6</accession>
<evidence type="ECO:0000313" key="6">
    <source>
        <dbReference type="EMBL" id="GAA0361389.1"/>
    </source>
</evidence>
<feature type="domain" description="Flavin reductase like" evidence="5">
    <location>
        <begin position="20"/>
        <end position="172"/>
    </location>
</feature>
<proteinExistence type="inferred from homology"/>
<dbReference type="InterPro" id="IPR002563">
    <property type="entry name" value="Flavin_Rdtase-like_dom"/>
</dbReference>
<dbReference type="Pfam" id="PF01613">
    <property type="entry name" value="Flavin_Reduct"/>
    <property type="match status" value="1"/>
</dbReference>
<dbReference type="SUPFAM" id="SSF50475">
    <property type="entry name" value="FMN-binding split barrel"/>
    <property type="match status" value="1"/>
</dbReference>
<protein>
    <submittedName>
        <fullName evidence="6">Flavin reductase family protein</fullName>
    </submittedName>
</protein>
<dbReference type="PANTHER" id="PTHR33798:SF5">
    <property type="entry name" value="FLAVIN REDUCTASE LIKE DOMAIN-CONTAINING PROTEIN"/>
    <property type="match status" value="1"/>
</dbReference>
<sequence length="207" mass="23471">MYHFKSEDLSIKQEYKFLTGSVIPRPVAWVTSLNEEDAIVNAAPFSFFSIASNQVPLLSVSILRSGEKTKDTARNILNQKEAVIHIVNQDLTEEMNETSAPMAPNESELDSTGLTLTQSQSVKVPGIKEAMIRFETTLYQHIPIKDEQDKVITDLFLLKVTDYYFDEHIFDLEKEYILPDKLNPIARLAGIEYSTIGEIFSLVRPVE</sequence>
<evidence type="ECO:0000256" key="4">
    <source>
        <dbReference type="ARBA" id="ARBA00038054"/>
    </source>
</evidence>
<comment type="cofactor">
    <cofactor evidence="1">
        <name>FMN</name>
        <dbReference type="ChEBI" id="CHEBI:58210"/>
    </cofactor>
</comment>
<comment type="similarity">
    <text evidence="4">Belongs to the flavoredoxin family.</text>
</comment>
<organism evidence="6 7">
    <name type="scientific">Alkalibacterium iburiense</name>
    <dbReference type="NCBI Taxonomy" id="290589"/>
    <lineage>
        <taxon>Bacteria</taxon>
        <taxon>Bacillati</taxon>
        <taxon>Bacillota</taxon>
        <taxon>Bacilli</taxon>
        <taxon>Lactobacillales</taxon>
        <taxon>Carnobacteriaceae</taxon>
        <taxon>Alkalibacterium</taxon>
    </lineage>
</organism>
<dbReference type="SMART" id="SM00903">
    <property type="entry name" value="Flavin_Reduct"/>
    <property type="match status" value="1"/>
</dbReference>
<name>A0ABP3H3N6_9LACT</name>
<evidence type="ECO:0000313" key="7">
    <source>
        <dbReference type="Proteomes" id="UP001501166"/>
    </source>
</evidence>
<keyword evidence="2" id="KW-0285">Flavoprotein</keyword>
<keyword evidence="7" id="KW-1185">Reference proteome</keyword>